<name>A0ACA9T5T5_BIOOC</name>
<accession>A0ACA9T5T5</accession>
<proteinExistence type="predicted"/>
<evidence type="ECO:0000313" key="2">
    <source>
        <dbReference type="Proteomes" id="UP000836387"/>
    </source>
</evidence>
<gene>
    <name evidence="1" type="ORF">CRV2_00003407</name>
</gene>
<reference evidence="1" key="1">
    <citation type="submission" date="2020-04" db="EMBL/GenBank/DDBJ databases">
        <authorList>
            <person name="Broberg M."/>
        </authorList>
    </citation>
    <scope>NUCLEOTIDE SEQUENCE</scope>
</reference>
<keyword evidence="2" id="KW-1185">Reference proteome</keyword>
<comment type="caution">
    <text evidence="1">The sequence shown here is derived from an EMBL/GenBank/DDBJ whole genome shotgun (WGS) entry which is preliminary data.</text>
</comment>
<protein>
    <submittedName>
        <fullName evidence="1">Uncharacterized protein</fullName>
    </submittedName>
</protein>
<sequence length="367" mass="40256">MALDAGADIQQRVKEPGRDLKSGGTIIYQGDALTQAVANGQGATARMLIETGETDVNPSRTERHHSPLWWACHFGHTDPIHLLLSFADTDINAIDGMGKSALEGAIKGKQLRLSATWPNPVEYAIYEETQDIACALIRDPRSDPNGGVQKGRRYEPSREPLIRAMRNGQPDVIRCLLEHPDIEKRGSDLGWTPIFLAACTDSPAAVQTLLAMLETDPHAPDREGQTPIMVAVREGHERTAGVFPKVRGTNLNRQDKNGDTALMLAALVNSGPMMSFLLRCEGVDPNIKNHAGHSAAMMIRNPFLKEIFVQPHARNDYGYPEGFDPFGFDPDGFDRDDFDPDCSDPDGFYTESVDSESEGTDSEDSEV</sequence>
<dbReference type="Proteomes" id="UP000836387">
    <property type="component" value="Unassembled WGS sequence"/>
</dbReference>
<evidence type="ECO:0000313" key="1">
    <source>
        <dbReference type="EMBL" id="CAG9936230.1"/>
    </source>
</evidence>
<organism evidence="1 2">
    <name type="scientific">Clonostachys rosea f. rosea IK726</name>
    <dbReference type="NCBI Taxonomy" id="1349383"/>
    <lineage>
        <taxon>Eukaryota</taxon>
        <taxon>Fungi</taxon>
        <taxon>Dikarya</taxon>
        <taxon>Ascomycota</taxon>
        <taxon>Pezizomycotina</taxon>
        <taxon>Sordariomycetes</taxon>
        <taxon>Hypocreomycetidae</taxon>
        <taxon>Hypocreales</taxon>
        <taxon>Bionectriaceae</taxon>
        <taxon>Clonostachys</taxon>
    </lineage>
</organism>
<reference evidence="1" key="2">
    <citation type="submission" date="2021-10" db="EMBL/GenBank/DDBJ databases">
        <authorList>
            <person name="Piombo E."/>
        </authorList>
    </citation>
    <scope>NUCLEOTIDE SEQUENCE</scope>
</reference>
<dbReference type="EMBL" id="CADEHS020000001">
    <property type="protein sequence ID" value="CAG9936230.1"/>
    <property type="molecule type" value="Genomic_DNA"/>
</dbReference>